<keyword evidence="7 15" id="KW-0808">Transferase</keyword>
<organism evidence="15 16">
    <name type="scientific">Trichinella patagoniensis</name>
    <dbReference type="NCBI Taxonomy" id="990121"/>
    <lineage>
        <taxon>Eukaryota</taxon>
        <taxon>Metazoa</taxon>
        <taxon>Ecdysozoa</taxon>
        <taxon>Nematoda</taxon>
        <taxon>Enoplea</taxon>
        <taxon>Dorylaimia</taxon>
        <taxon>Trichinellida</taxon>
        <taxon>Trichinellidae</taxon>
        <taxon>Trichinella</taxon>
    </lineage>
</organism>
<evidence type="ECO:0000256" key="7">
    <source>
        <dbReference type="ARBA" id="ARBA00022679"/>
    </source>
</evidence>
<evidence type="ECO:0000256" key="12">
    <source>
        <dbReference type="SAM" id="SignalP"/>
    </source>
</evidence>
<evidence type="ECO:0000259" key="13">
    <source>
        <dbReference type="Pfam" id="PF04389"/>
    </source>
</evidence>
<dbReference type="Gene3D" id="3.40.630.10">
    <property type="entry name" value="Zn peptidases"/>
    <property type="match status" value="1"/>
</dbReference>
<dbReference type="GO" id="GO:0005576">
    <property type="term" value="C:extracellular region"/>
    <property type="evidence" value="ECO:0007669"/>
    <property type="project" value="UniProtKB-SubCell"/>
</dbReference>
<dbReference type="InterPro" id="IPR007484">
    <property type="entry name" value="Peptidase_M28"/>
</dbReference>
<dbReference type="Pfam" id="PF04389">
    <property type="entry name" value="Peptidase_M28"/>
    <property type="match status" value="1"/>
</dbReference>
<feature type="domain" description="CCD97-like C-terminal" evidence="14">
    <location>
        <begin position="567"/>
        <end position="636"/>
    </location>
</feature>
<keyword evidence="12" id="KW-0732">Signal</keyword>
<dbReference type="GO" id="GO:0008270">
    <property type="term" value="F:zinc ion binding"/>
    <property type="evidence" value="ECO:0007669"/>
    <property type="project" value="TreeGrafter"/>
</dbReference>
<dbReference type="PANTHER" id="PTHR12283:SF6">
    <property type="entry name" value="GLUTAMINYL-PEPTIDE CYCLOTRANSFERASE-RELATED"/>
    <property type="match status" value="1"/>
</dbReference>
<dbReference type="FunFam" id="3.40.630.10:FF:000029">
    <property type="entry name" value="Glutaminyl-peptide cyclotransferase"/>
    <property type="match status" value="1"/>
</dbReference>
<feature type="domain" description="Peptidase M28" evidence="13">
    <location>
        <begin position="110"/>
        <end position="332"/>
    </location>
</feature>
<sequence length="639" mass="76088">LFFEMFLIFGTLFLFSFSFCEPSQNNWKLTQATHQIRNYEQDQLLQLCALSDHERFRNYLKYILIPRPVGSRNHKKVQEFITQSLEALGYKVESTTFTQQTVVGQKTFTNIVGTLDPLIPRRLILACHYDSKDFRPNFEFFGATDSAVPCAMLLDIAASLRNVIYNRKSKDLTLQLIFFDGEESFREWSDTDSLYGSRYMVKELEKRPYPEYYSPRSRDLDRIDLFVLLDLIGAKGSTFYYHYPYSVLNAYTVLPETERQLKASRNCTYDLPTIFHDLMINTFIQDDHLPFLEKGVRILHLIATPFPSEWHTVKDNEDILHFPTIYNILSILRVFTAKYLNNFFTTDLLFSLKVKLNRYALVNTEQNCRGMIGINDKDSCSFENTCDLAERLDNLFKRIANIPEAFFRDQQRGEADFTFEQRLNIVRSTYEQMPVKFLSKYSCYIEKGELDLFEPYSDQTMEYHIERIKNSGTKEAAFRIKNRRFSKLKQLISEGTYFSDREMRQRDPWLYYHMIGRFLTEDESKALFYSQNSQYKFSDLLLDFHDNKKVNDERVKRENSYRKEPKKFFSYETKKTETTISEEEKERLRKEFVIIMHESFLEGRDKEFDYSEVDENSKYDDYVRINQDAEDKYFEDSDD</sequence>
<dbReference type="SUPFAM" id="SSF53187">
    <property type="entry name" value="Zn-dependent exopeptidases"/>
    <property type="match status" value="1"/>
</dbReference>
<evidence type="ECO:0000256" key="6">
    <source>
        <dbReference type="ARBA" id="ARBA00022525"/>
    </source>
</evidence>
<feature type="signal peptide" evidence="12">
    <location>
        <begin position="1"/>
        <end position="20"/>
    </location>
</feature>
<evidence type="ECO:0000256" key="10">
    <source>
        <dbReference type="ARBA" id="ARBA00023157"/>
    </source>
</evidence>
<feature type="chain" id="PRO_5006874383" description="Glutaminyl-peptide cyclotransferase" evidence="12">
    <location>
        <begin position="21"/>
        <end position="639"/>
    </location>
</feature>
<dbReference type="AlphaFoldDB" id="A0A0V1A9M3"/>
<dbReference type="Proteomes" id="UP000054783">
    <property type="component" value="Unassembled WGS sequence"/>
</dbReference>
<keyword evidence="16" id="KW-1185">Reference proteome</keyword>
<keyword evidence="6" id="KW-0964">Secreted</keyword>
<accession>A0A0V1A9M3</accession>
<proteinExistence type="inferred from homology"/>
<dbReference type="OrthoDB" id="3907302at2759"/>
<comment type="similarity">
    <text evidence="3">Belongs to the glutaminyl-peptide cyclotransferase family.</text>
</comment>
<reference evidence="15 16" key="1">
    <citation type="submission" date="2015-01" db="EMBL/GenBank/DDBJ databases">
        <title>Evolution of Trichinella species and genotypes.</title>
        <authorList>
            <person name="Korhonen P.K."/>
            <person name="Edoardo P."/>
            <person name="Giuseppe L.R."/>
            <person name="Gasser R.B."/>
        </authorList>
    </citation>
    <scope>NUCLEOTIDE SEQUENCE [LARGE SCALE GENOMIC DNA]</scope>
    <source>
        <strain evidence="15">ISS2496</strain>
    </source>
</reference>
<keyword evidence="10" id="KW-1015">Disulfide bond</keyword>
<evidence type="ECO:0000256" key="3">
    <source>
        <dbReference type="ARBA" id="ARBA00006014"/>
    </source>
</evidence>
<keyword evidence="11" id="KW-0012">Acyltransferase</keyword>
<dbReference type="InterPro" id="IPR037457">
    <property type="entry name" value="M28_QC"/>
</dbReference>
<dbReference type="InterPro" id="IPR040233">
    <property type="entry name" value="CCD97-like_C"/>
</dbReference>
<evidence type="ECO:0000256" key="11">
    <source>
        <dbReference type="ARBA" id="ARBA00023315"/>
    </source>
</evidence>
<dbReference type="STRING" id="990121.A0A0V1A9M3"/>
<gene>
    <name evidence="15" type="primary">Qpctl</name>
    <name evidence="15" type="ORF">T12_1289</name>
</gene>
<evidence type="ECO:0000256" key="4">
    <source>
        <dbReference type="ARBA" id="ARBA00012012"/>
    </source>
</evidence>
<dbReference type="Pfam" id="PF09747">
    <property type="entry name" value="CCD97-like_C"/>
    <property type="match status" value="1"/>
</dbReference>
<keyword evidence="9" id="KW-0862">Zinc</keyword>
<keyword evidence="8" id="KW-0479">Metal-binding</keyword>
<evidence type="ECO:0000259" key="14">
    <source>
        <dbReference type="Pfam" id="PF09747"/>
    </source>
</evidence>
<dbReference type="PANTHER" id="PTHR12283">
    <property type="entry name" value="GLUTAMINYL-PEPTIDE CYCLOTRANSFERASE"/>
    <property type="match status" value="1"/>
</dbReference>
<evidence type="ECO:0000256" key="9">
    <source>
        <dbReference type="ARBA" id="ARBA00022833"/>
    </source>
</evidence>
<dbReference type="EMBL" id="JYDQ01000016">
    <property type="protein sequence ID" value="KRY21461.1"/>
    <property type="molecule type" value="Genomic_DNA"/>
</dbReference>
<evidence type="ECO:0000256" key="5">
    <source>
        <dbReference type="ARBA" id="ARBA00016861"/>
    </source>
</evidence>
<comment type="catalytic activity">
    <reaction evidence="1">
        <text>N-terminal L-glutaminyl-[peptide] = N-terminal 5-oxo-L-prolyl-[peptide] + NH4(+)</text>
        <dbReference type="Rhea" id="RHEA:23652"/>
        <dbReference type="Rhea" id="RHEA-COMP:11736"/>
        <dbReference type="Rhea" id="RHEA-COMP:11846"/>
        <dbReference type="ChEBI" id="CHEBI:28938"/>
        <dbReference type="ChEBI" id="CHEBI:64722"/>
        <dbReference type="ChEBI" id="CHEBI:87215"/>
        <dbReference type="EC" id="2.3.2.5"/>
    </reaction>
</comment>
<dbReference type="GO" id="GO:0016603">
    <property type="term" value="F:glutaminyl-peptide cyclotransferase activity"/>
    <property type="evidence" value="ECO:0007669"/>
    <property type="project" value="UniProtKB-EC"/>
</dbReference>
<dbReference type="EC" id="2.3.2.5" evidence="4"/>
<dbReference type="InterPro" id="IPR040234">
    <property type="entry name" value="QC/QCL"/>
</dbReference>
<dbReference type="CDD" id="cd03880">
    <property type="entry name" value="M28_QC_like"/>
    <property type="match status" value="1"/>
</dbReference>
<comment type="caution">
    <text evidence="15">The sequence shown here is derived from an EMBL/GenBank/DDBJ whole genome shotgun (WGS) entry which is preliminary data.</text>
</comment>
<evidence type="ECO:0000256" key="2">
    <source>
        <dbReference type="ARBA" id="ARBA00004613"/>
    </source>
</evidence>
<evidence type="ECO:0000313" key="16">
    <source>
        <dbReference type="Proteomes" id="UP000054783"/>
    </source>
</evidence>
<comment type="subcellular location">
    <subcellularLocation>
        <location evidence="2">Secreted</location>
    </subcellularLocation>
</comment>
<name>A0A0V1A9M3_9BILA</name>
<evidence type="ECO:0000256" key="8">
    <source>
        <dbReference type="ARBA" id="ARBA00022723"/>
    </source>
</evidence>
<protein>
    <recommendedName>
        <fullName evidence="5">Glutaminyl-peptide cyclotransferase</fullName>
        <ecNumber evidence="4">2.3.2.5</ecNumber>
    </recommendedName>
</protein>
<evidence type="ECO:0000313" key="15">
    <source>
        <dbReference type="EMBL" id="KRY21461.1"/>
    </source>
</evidence>
<evidence type="ECO:0000256" key="1">
    <source>
        <dbReference type="ARBA" id="ARBA00000001"/>
    </source>
</evidence>
<feature type="non-terminal residue" evidence="15">
    <location>
        <position position="1"/>
    </location>
</feature>